<evidence type="ECO:0000313" key="5">
    <source>
        <dbReference type="EMBL" id="AHE98688.1"/>
    </source>
</evidence>
<dbReference type="STRING" id="713585.THITH_11010"/>
<dbReference type="InterPro" id="IPR002734">
    <property type="entry name" value="RibDG_C"/>
</dbReference>
<dbReference type="GO" id="GO:0009231">
    <property type="term" value="P:riboflavin biosynthetic process"/>
    <property type="evidence" value="ECO:0007669"/>
    <property type="project" value="InterPro"/>
</dbReference>
<dbReference type="SUPFAM" id="SSF53597">
    <property type="entry name" value="Dihydrofolate reductase-like"/>
    <property type="match status" value="1"/>
</dbReference>
<dbReference type="KEGG" id="tti:THITH_11010"/>
<proteinExistence type="predicted"/>
<sequence length="277" mass="30985">MTERNVLRLFPAPHQERGLEGLYLADDLAPPSRSGAPFVYTNFVSSIDGRIAVANPRKGRRTAPPAITNPRDWRLFQELAARADALIVSAAFLRQIPEDQLQDKLPVESRPRFQDLHDWRRAQGLPPQPAIVILSRSPDVTLAERCRHLDRPVYFALGRQADPTHRDAVEATGAQIVVAGASDRVEGKPLIDALGREGFRRIYSMAGPRVLHMLVKDRVLHRIYLTHFHRLLGGQSFDTLLEGEPLDPPATLVPHALYYDPESSDGASQIFAAYDIR</sequence>
<dbReference type="GO" id="GO:0008703">
    <property type="term" value="F:5-amino-6-(5-phosphoribosylamino)uracil reductase activity"/>
    <property type="evidence" value="ECO:0007669"/>
    <property type="project" value="InterPro"/>
</dbReference>
<dbReference type="RefSeq" id="WP_006748111.1">
    <property type="nucleotide sequence ID" value="NZ_CP007029.1"/>
</dbReference>
<dbReference type="Gene3D" id="3.40.430.10">
    <property type="entry name" value="Dihydrofolate Reductase, subunit A"/>
    <property type="match status" value="1"/>
</dbReference>
<organism evidence="5 6">
    <name type="scientific">Thioalkalivibrio paradoxus ARh 1</name>
    <dbReference type="NCBI Taxonomy" id="713585"/>
    <lineage>
        <taxon>Bacteria</taxon>
        <taxon>Pseudomonadati</taxon>
        <taxon>Pseudomonadota</taxon>
        <taxon>Gammaproteobacteria</taxon>
        <taxon>Chromatiales</taxon>
        <taxon>Ectothiorhodospiraceae</taxon>
        <taxon>Thioalkalivibrio</taxon>
    </lineage>
</organism>
<keyword evidence="6" id="KW-1185">Reference proteome</keyword>
<evidence type="ECO:0000256" key="1">
    <source>
        <dbReference type="ARBA" id="ARBA00005104"/>
    </source>
</evidence>
<dbReference type="Pfam" id="PF01872">
    <property type="entry name" value="RibD_C"/>
    <property type="match status" value="1"/>
</dbReference>
<dbReference type="PANTHER" id="PTHR38011:SF7">
    <property type="entry name" value="2,5-DIAMINO-6-RIBOSYLAMINO-4(3H)-PYRIMIDINONE 5'-PHOSPHATE REDUCTASE"/>
    <property type="match status" value="1"/>
</dbReference>
<dbReference type="HOGENOM" id="CLU_996306_0_0_6"/>
<dbReference type="AlphaFoldDB" id="W0DNY6"/>
<evidence type="ECO:0000259" key="4">
    <source>
        <dbReference type="Pfam" id="PF01872"/>
    </source>
</evidence>
<dbReference type="OrthoDB" id="5563679at2"/>
<dbReference type="InterPro" id="IPR050765">
    <property type="entry name" value="Riboflavin_Biosynth_HTPR"/>
</dbReference>
<name>W0DNY6_9GAMM</name>
<gene>
    <name evidence="5" type="ORF">THITH_11010</name>
</gene>
<evidence type="ECO:0000313" key="6">
    <source>
        <dbReference type="Proteomes" id="UP000005289"/>
    </source>
</evidence>
<accession>W0DNY6</accession>
<comment type="pathway">
    <text evidence="1">Cofactor biosynthesis; riboflavin biosynthesis.</text>
</comment>
<feature type="domain" description="Bacterial bifunctional deaminase-reductase C-terminal" evidence="4">
    <location>
        <begin position="37"/>
        <end position="247"/>
    </location>
</feature>
<evidence type="ECO:0000256" key="2">
    <source>
        <dbReference type="ARBA" id="ARBA00022857"/>
    </source>
</evidence>
<dbReference type="PANTHER" id="PTHR38011">
    <property type="entry name" value="DIHYDROFOLATE REDUCTASE FAMILY PROTEIN (AFU_ORTHOLOGUE AFUA_8G06820)"/>
    <property type="match status" value="1"/>
</dbReference>
<dbReference type="Proteomes" id="UP000005289">
    <property type="component" value="Chromosome"/>
</dbReference>
<keyword evidence="2" id="KW-0521">NADP</keyword>
<reference evidence="5 6" key="1">
    <citation type="submission" date="2013-12" db="EMBL/GenBank/DDBJ databases">
        <authorList>
            <consortium name="DOE Joint Genome Institute"/>
            <person name="Muyzer G."/>
            <person name="Huntemann M."/>
            <person name="Han J."/>
            <person name="Chen A."/>
            <person name="Kyrpides N."/>
            <person name="Mavromatis K."/>
            <person name="Markowitz V."/>
            <person name="Palaniappan K."/>
            <person name="Ivanova N."/>
            <person name="Schaumberg A."/>
            <person name="Pati A."/>
            <person name="Liolios K."/>
            <person name="Nordberg H.P."/>
            <person name="Cantor M.N."/>
            <person name="Hua S.X."/>
            <person name="Woyke T."/>
        </authorList>
    </citation>
    <scope>NUCLEOTIDE SEQUENCE [LARGE SCALE GENOMIC DNA]</scope>
    <source>
        <strain evidence="5 6">ARh 1</strain>
    </source>
</reference>
<protein>
    <submittedName>
        <fullName evidence="5">Pyrimidine reductase</fullName>
    </submittedName>
</protein>
<dbReference type="InterPro" id="IPR024072">
    <property type="entry name" value="DHFR-like_dom_sf"/>
</dbReference>
<dbReference type="EMBL" id="CP007029">
    <property type="protein sequence ID" value="AHE98688.1"/>
    <property type="molecule type" value="Genomic_DNA"/>
</dbReference>
<evidence type="ECO:0000256" key="3">
    <source>
        <dbReference type="ARBA" id="ARBA00023002"/>
    </source>
</evidence>
<keyword evidence="3" id="KW-0560">Oxidoreductase</keyword>